<evidence type="ECO:0000313" key="3">
    <source>
        <dbReference type="Proteomes" id="UP001219568"/>
    </source>
</evidence>
<dbReference type="EMBL" id="JAQJZL010000001">
    <property type="protein sequence ID" value="KAJ6056903.1"/>
    <property type="molecule type" value="Genomic_DNA"/>
</dbReference>
<reference evidence="2" key="1">
    <citation type="journal article" date="2023" name="IMA Fungus">
        <title>Comparative genomic study of the Penicillium genus elucidates a diverse pangenome and 15 lateral gene transfer events.</title>
        <authorList>
            <person name="Petersen C."/>
            <person name="Sorensen T."/>
            <person name="Nielsen M.R."/>
            <person name="Sondergaard T.E."/>
            <person name="Sorensen J.L."/>
            <person name="Fitzpatrick D.A."/>
            <person name="Frisvad J.C."/>
            <person name="Nielsen K.L."/>
        </authorList>
    </citation>
    <scope>NUCLEOTIDE SEQUENCE</scope>
    <source>
        <strain evidence="2">IBT 15450</strain>
    </source>
</reference>
<comment type="caution">
    <text evidence="2">The sequence shown here is derived from an EMBL/GenBank/DDBJ whole genome shotgun (WGS) entry which is preliminary data.</text>
</comment>
<dbReference type="AlphaFoldDB" id="A0AAD6IM66"/>
<proteinExistence type="predicted"/>
<evidence type="ECO:0000256" key="1">
    <source>
        <dbReference type="SAM" id="MobiDB-lite"/>
    </source>
</evidence>
<feature type="compositionally biased region" description="Polar residues" evidence="1">
    <location>
        <begin position="37"/>
        <end position="57"/>
    </location>
</feature>
<feature type="region of interest" description="Disordered" evidence="1">
    <location>
        <begin position="88"/>
        <end position="113"/>
    </location>
</feature>
<organism evidence="2 3">
    <name type="scientific">Penicillium canescens</name>
    <dbReference type="NCBI Taxonomy" id="5083"/>
    <lineage>
        <taxon>Eukaryota</taxon>
        <taxon>Fungi</taxon>
        <taxon>Dikarya</taxon>
        <taxon>Ascomycota</taxon>
        <taxon>Pezizomycotina</taxon>
        <taxon>Eurotiomycetes</taxon>
        <taxon>Eurotiomycetidae</taxon>
        <taxon>Eurotiales</taxon>
        <taxon>Aspergillaceae</taxon>
        <taxon>Penicillium</taxon>
    </lineage>
</organism>
<sequence>MTVFTIVQRALPPLSLPWRRRSSLKGKSPETGFDLTSDGSISEPNGPNAEHNASTDLHSDVSTLSPLQAHLAVRDDARESAEFLQSICATPDNMSESESDSTSARHPRSIKARSTRAELARAVSWASIVRSQCRWTLEQEKELLHAQRQLARCQKAWSSEQELWLSCVEALSEEKESHVGFLSMRHKQQDEEQAQFRKAWKRRRSSSGDEQVQATVIENANQSGKLRRLQRYGYLGPRLGTAGSALLAVKA</sequence>
<evidence type="ECO:0000313" key="2">
    <source>
        <dbReference type="EMBL" id="KAJ6056903.1"/>
    </source>
</evidence>
<reference evidence="2" key="2">
    <citation type="submission" date="2023-01" db="EMBL/GenBank/DDBJ databases">
        <authorList>
            <person name="Petersen C."/>
        </authorList>
    </citation>
    <scope>NUCLEOTIDE SEQUENCE</scope>
    <source>
        <strain evidence="2">IBT 15450</strain>
    </source>
</reference>
<feature type="compositionally biased region" description="Polar residues" evidence="1">
    <location>
        <begin position="92"/>
        <end position="104"/>
    </location>
</feature>
<feature type="region of interest" description="Disordered" evidence="1">
    <location>
        <begin position="19"/>
        <end position="57"/>
    </location>
</feature>
<keyword evidence="3" id="KW-1185">Reference proteome</keyword>
<name>A0AAD6IM66_PENCN</name>
<protein>
    <submittedName>
        <fullName evidence="2">Uncharacterized protein</fullName>
    </submittedName>
</protein>
<gene>
    <name evidence="2" type="ORF">N7460_000177</name>
</gene>
<dbReference type="Proteomes" id="UP001219568">
    <property type="component" value="Unassembled WGS sequence"/>
</dbReference>
<accession>A0AAD6IM66</accession>